<accession>A0A4Y9Z7G0</accession>
<evidence type="ECO:0000259" key="2">
    <source>
        <dbReference type="Pfam" id="PF00561"/>
    </source>
</evidence>
<evidence type="ECO:0000313" key="5">
    <source>
        <dbReference type="Proteomes" id="UP000298390"/>
    </source>
</evidence>
<gene>
    <name evidence="4" type="ORF">EVJ58_g246</name>
</gene>
<dbReference type="PRINTS" id="PR00111">
    <property type="entry name" value="ABHYDROLASE"/>
</dbReference>
<dbReference type="InterPro" id="IPR029058">
    <property type="entry name" value="AB_hydrolase_fold"/>
</dbReference>
<protein>
    <recommendedName>
        <fullName evidence="6">Alpha/beta-hydrolase</fullName>
    </recommendedName>
</protein>
<proteinExistence type="predicted"/>
<sequence length="311" mass="33957">MEHPFPVHHSIAALPPDSRIRQIYPDDLFPNGAPYTSSTTPTSYTNGHFTGGYVQLPYGRTRYWLLGPEDGVKVVLIHGLSTPGVTWTRYGPYLAERGFRVLVYDLYGKGYSDAPKTAYIANIFVTQLALLLQYLKWEHAHIAGFSMGGGITAAFAATLPHLVSGKIVLMASAGVHEQGDPPPEPPKGPDGKPSQVSSPIPQYQELIKLQHELLPGYAEGVYSCLHGGPIHGLLWAFDKIAHTDAANGKQMEVLIVHGTLDPLVAYADALEIHRRIPHAQLVTIEGAGHDFPIHEKYWEVGVKSIAAFLST</sequence>
<evidence type="ECO:0000259" key="3">
    <source>
        <dbReference type="Pfam" id="PF08386"/>
    </source>
</evidence>
<organism evidence="4 5">
    <name type="scientific">Rhodofomes roseus</name>
    <dbReference type="NCBI Taxonomy" id="34475"/>
    <lineage>
        <taxon>Eukaryota</taxon>
        <taxon>Fungi</taxon>
        <taxon>Dikarya</taxon>
        <taxon>Basidiomycota</taxon>
        <taxon>Agaricomycotina</taxon>
        <taxon>Agaricomycetes</taxon>
        <taxon>Polyporales</taxon>
        <taxon>Rhodofomes</taxon>
    </lineage>
</organism>
<evidence type="ECO:0000256" key="1">
    <source>
        <dbReference type="SAM" id="MobiDB-lite"/>
    </source>
</evidence>
<dbReference type="InterPro" id="IPR000073">
    <property type="entry name" value="AB_hydrolase_1"/>
</dbReference>
<feature type="domain" description="Peptidase S33 tripeptidyl aminopeptidase-like C-terminal" evidence="3">
    <location>
        <begin position="239"/>
        <end position="293"/>
    </location>
</feature>
<comment type="caution">
    <text evidence="4">The sequence shown here is derived from an EMBL/GenBank/DDBJ whole genome shotgun (WGS) entry which is preliminary data.</text>
</comment>
<feature type="region of interest" description="Disordered" evidence="1">
    <location>
        <begin position="175"/>
        <end position="198"/>
    </location>
</feature>
<dbReference type="PANTHER" id="PTHR43194">
    <property type="entry name" value="HYDROLASE ALPHA/BETA FOLD FAMILY"/>
    <property type="match status" value="1"/>
</dbReference>
<dbReference type="EMBL" id="SEKV01000005">
    <property type="protein sequence ID" value="TFY69751.1"/>
    <property type="molecule type" value="Genomic_DNA"/>
</dbReference>
<dbReference type="AlphaFoldDB" id="A0A4Y9Z7G0"/>
<evidence type="ECO:0008006" key="6">
    <source>
        <dbReference type="Google" id="ProtNLM"/>
    </source>
</evidence>
<dbReference type="InterPro" id="IPR050228">
    <property type="entry name" value="Carboxylesterase_BioH"/>
</dbReference>
<dbReference type="Gene3D" id="3.40.50.1820">
    <property type="entry name" value="alpha/beta hydrolase"/>
    <property type="match status" value="1"/>
</dbReference>
<dbReference type="PANTHER" id="PTHR43194:SF2">
    <property type="entry name" value="PEROXISOMAL MEMBRANE PROTEIN LPX1"/>
    <property type="match status" value="1"/>
</dbReference>
<evidence type="ECO:0000313" key="4">
    <source>
        <dbReference type="EMBL" id="TFY69751.1"/>
    </source>
</evidence>
<dbReference type="InterPro" id="IPR013595">
    <property type="entry name" value="Pept_S33_TAP-like_C"/>
</dbReference>
<dbReference type="Pfam" id="PF08386">
    <property type="entry name" value="Abhydrolase_4"/>
    <property type="match status" value="1"/>
</dbReference>
<name>A0A4Y9Z7G0_9APHY</name>
<dbReference type="Proteomes" id="UP000298390">
    <property type="component" value="Unassembled WGS sequence"/>
</dbReference>
<feature type="domain" description="AB hydrolase-1" evidence="2">
    <location>
        <begin position="74"/>
        <end position="176"/>
    </location>
</feature>
<dbReference type="Pfam" id="PF00561">
    <property type="entry name" value="Abhydrolase_1"/>
    <property type="match status" value="1"/>
</dbReference>
<dbReference type="STRING" id="34475.A0A4Y9Z7G0"/>
<dbReference type="SUPFAM" id="SSF53474">
    <property type="entry name" value="alpha/beta-Hydrolases"/>
    <property type="match status" value="1"/>
</dbReference>
<reference evidence="4 5" key="1">
    <citation type="submission" date="2019-01" db="EMBL/GenBank/DDBJ databases">
        <title>Genome sequencing of the rare red list fungi Fomitopsis rosea.</title>
        <authorList>
            <person name="Buettner E."/>
            <person name="Kellner H."/>
        </authorList>
    </citation>
    <scope>NUCLEOTIDE SEQUENCE [LARGE SCALE GENOMIC DNA]</scope>
    <source>
        <strain evidence="4 5">DSM 105464</strain>
    </source>
</reference>